<name>D7CK13_SYNLT</name>
<proteinExistence type="predicted"/>
<dbReference type="HOGENOM" id="CLU_921112_0_0_9"/>
<dbReference type="InterPro" id="IPR000668">
    <property type="entry name" value="Peptidase_C1A_C"/>
</dbReference>
<dbReference type="eggNOG" id="COG4870">
    <property type="taxonomic scope" value="Bacteria"/>
</dbReference>
<evidence type="ECO:0000313" key="3">
    <source>
        <dbReference type="Proteomes" id="UP000000378"/>
    </source>
</evidence>
<organism evidence="2 3">
    <name type="scientific">Syntrophothermus lipocalidus (strain DSM 12680 / TGB-C1)</name>
    <dbReference type="NCBI Taxonomy" id="643648"/>
    <lineage>
        <taxon>Bacteria</taxon>
        <taxon>Bacillati</taxon>
        <taxon>Bacillota</taxon>
        <taxon>Clostridia</taxon>
        <taxon>Eubacteriales</taxon>
        <taxon>Syntrophomonadaceae</taxon>
        <taxon>Syntrophothermus</taxon>
    </lineage>
</organism>
<dbReference type="SMART" id="SM00645">
    <property type="entry name" value="Pept_C1"/>
    <property type="match status" value="1"/>
</dbReference>
<gene>
    <name evidence="2" type="ordered locus">Slip_0343</name>
</gene>
<feature type="domain" description="Peptidase C1A papain C-terminal" evidence="1">
    <location>
        <begin position="33"/>
        <end position="236"/>
    </location>
</feature>
<dbReference type="RefSeq" id="WP_013174529.1">
    <property type="nucleotide sequence ID" value="NC_014220.1"/>
</dbReference>
<reference evidence="2 3" key="2">
    <citation type="journal article" date="2010" name="Stand. Genomic Sci.">
        <title>Complete genome sequence of Syntrophothermus lipocalidus type strain (TGB-C1).</title>
        <authorList>
            <person name="Djao O.D."/>
            <person name="Zhang X."/>
            <person name="Lucas S."/>
            <person name="Lapidus A."/>
            <person name="Del Rio T.G."/>
            <person name="Nolan M."/>
            <person name="Tice H."/>
            <person name="Cheng J.F."/>
            <person name="Han C."/>
            <person name="Tapia R."/>
            <person name="Goodwin L."/>
            <person name="Pitluck S."/>
            <person name="Liolios K."/>
            <person name="Ivanova N."/>
            <person name="Mavromatis K."/>
            <person name="Mikhailova N."/>
            <person name="Ovchinnikova G."/>
            <person name="Pati A."/>
            <person name="Brambilla E."/>
            <person name="Chen A."/>
            <person name="Palaniappan K."/>
            <person name="Land M."/>
            <person name="Hauser L."/>
            <person name="Chang Y.J."/>
            <person name="Jeffries C.D."/>
            <person name="Rohde M."/>
            <person name="Sikorski J."/>
            <person name="Spring S."/>
            <person name="Goker M."/>
            <person name="Detter J.C."/>
            <person name="Woyke T."/>
            <person name="Bristow J."/>
            <person name="Eisen J.A."/>
            <person name="Markowitz V."/>
            <person name="Hugenholtz P."/>
            <person name="Kyrpides N.C."/>
            <person name="Klenk H.P."/>
        </authorList>
    </citation>
    <scope>NUCLEOTIDE SEQUENCE [LARGE SCALE GENOMIC DNA]</scope>
    <source>
        <strain evidence="3">DSM 12680 / TGB-C1</strain>
    </source>
</reference>
<dbReference type="CDD" id="cd02619">
    <property type="entry name" value="Peptidase_C1"/>
    <property type="match status" value="1"/>
</dbReference>
<dbReference type="KEGG" id="slp:Slip_0343"/>
<dbReference type="InterPro" id="IPR038765">
    <property type="entry name" value="Papain-like_cys_pep_sf"/>
</dbReference>
<evidence type="ECO:0000259" key="1">
    <source>
        <dbReference type="SMART" id="SM00645"/>
    </source>
</evidence>
<reference evidence="3" key="1">
    <citation type="journal article" date="2010" name="Stand. Genomic Sci.">
        <title>Complete genome sequence of Syntrophothermus lipocalidus type strain (TGB-C1T).</title>
        <authorList>
            <consortium name="US DOE Joint Genome Institute (JGI-PGF)"/>
            <person name="Djao O."/>
            <person name="Zhang X."/>
            <person name="Lucas S."/>
            <person name="Lapidus A."/>
            <person name="Glavina Del Rio T."/>
            <person name="Nolan M."/>
            <person name="Tice H."/>
            <person name="Cheng J."/>
            <person name="Han C."/>
            <person name="Tapia R."/>
            <person name="Goodwin L."/>
            <person name="Pitluck S."/>
            <person name="Liolios K."/>
            <person name="Ivanova N."/>
            <person name="Mavromatis K."/>
            <person name="Mikhailova N."/>
            <person name="Ovchinnikova G."/>
            <person name="Pati A."/>
            <person name="Brambilla E."/>
            <person name="Chen A."/>
            <person name="Palaniappan K."/>
            <person name="Land M."/>
            <person name="Hauser L."/>
            <person name="Chang Y."/>
            <person name="Jeffries C."/>
            <person name="Rohde M."/>
            <person name="Sikorski J."/>
            <person name="Spring S."/>
            <person name="Goker M."/>
            <person name="Detter J."/>
            <person name="Woyke T."/>
            <person name="Bristow J."/>
            <person name="Eisen J."/>
            <person name="Markowitz V."/>
            <person name="Hugenholtz P."/>
            <person name="Kyrpides N."/>
            <person name="Klenk H."/>
        </authorList>
    </citation>
    <scope>NUCLEOTIDE SEQUENCE [LARGE SCALE GENOMIC DNA]</scope>
    <source>
        <strain evidence="3">DSM 12680 / TGB-C1</strain>
    </source>
</reference>
<dbReference type="GO" id="GO:0008234">
    <property type="term" value="F:cysteine-type peptidase activity"/>
    <property type="evidence" value="ECO:0007669"/>
    <property type="project" value="InterPro"/>
</dbReference>
<dbReference type="MEROPS" id="C01.164"/>
<dbReference type="STRING" id="643648.Slip_0343"/>
<dbReference type="Pfam" id="PF00112">
    <property type="entry name" value="Peptidase_C1"/>
    <property type="match status" value="1"/>
</dbReference>
<evidence type="ECO:0000313" key="2">
    <source>
        <dbReference type="EMBL" id="ADI01127.1"/>
    </source>
</evidence>
<dbReference type="Proteomes" id="UP000000378">
    <property type="component" value="Chromosome"/>
</dbReference>
<dbReference type="EMBL" id="CP002048">
    <property type="protein sequence ID" value="ADI01127.1"/>
    <property type="molecule type" value="Genomic_DNA"/>
</dbReference>
<dbReference type="Gene3D" id="3.90.70.10">
    <property type="entry name" value="Cysteine proteinases"/>
    <property type="match status" value="1"/>
</dbReference>
<dbReference type="OrthoDB" id="3648721at2"/>
<accession>D7CK13</accession>
<dbReference type="AlphaFoldDB" id="D7CK13"/>
<protein>
    <submittedName>
        <fullName evidence="2">Peptidase C1A papain</fullName>
    </submittedName>
</protein>
<dbReference type="GO" id="GO:0006508">
    <property type="term" value="P:proteolysis"/>
    <property type="evidence" value="ECO:0007669"/>
    <property type="project" value="InterPro"/>
</dbReference>
<keyword evidence="3" id="KW-1185">Reference proteome</keyword>
<sequence>MSDYRHRKLGAIPSPKDHRDFHVARFVQVERSFPVEFKVAPLIPEPYDQDDVGACVAYSLKAIKEIQEQKERNTYTRYSAAYIYGAREQKHYRGEGMIPREALEILLKRGVCREQLLPGIYPYPVAATMITEAMHHDAYPQRIKAYAAAYRVEEIKSALMDLGPVMAVIPVYDSFYQGGHLPRPDPIKENMYGFHALVLVGWTKDNRWLALNSWGKDWGELGGYCTLPFDYPFSEIWTITDLVVQPEPKVYEIFVSPWRKGSRRAWLVHMGLFATKEEAVEQVIKPLQDDLARAGQKLKINT</sequence>
<dbReference type="SUPFAM" id="SSF54001">
    <property type="entry name" value="Cysteine proteinases"/>
    <property type="match status" value="1"/>
</dbReference>